<feature type="region of interest" description="Disordered" evidence="1">
    <location>
        <begin position="1"/>
        <end position="38"/>
    </location>
</feature>
<gene>
    <name evidence="2" type="ORF">NDU88_004464</name>
</gene>
<keyword evidence="3" id="KW-1185">Reference proteome</keyword>
<name>A0AAV7SIV0_PLEWA</name>
<dbReference type="AlphaFoldDB" id="A0AAV7SIV0"/>
<reference evidence="2" key="1">
    <citation type="journal article" date="2022" name="bioRxiv">
        <title>Sequencing and chromosome-scale assembly of the giantPleurodeles waltlgenome.</title>
        <authorList>
            <person name="Brown T."/>
            <person name="Elewa A."/>
            <person name="Iarovenko S."/>
            <person name="Subramanian E."/>
            <person name="Araus A.J."/>
            <person name="Petzold A."/>
            <person name="Susuki M."/>
            <person name="Suzuki K.-i.T."/>
            <person name="Hayashi T."/>
            <person name="Toyoda A."/>
            <person name="Oliveira C."/>
            <person name="Osipova E."/>
            <person name="Leigh N.D."/>
            <person name="Simon A."/>
            <person name="Yun M.H."/>
        </authorList>
    </citation>
    <scope>NUCLEOTIDE SEQUENCE</scope>
    <source>
        <strain evidence="2">20211129_DDA</strain>
        <tissue evidence="2">Liver</tissue>
    </source>
</reference>
<accession>A0AAV7SIV0</accession>
<evidence type="ECO:0000313" key="3">
    <source>
        <dbReference type="Proteomes" id="UP001066276"/>
    </source>
</evidence>
<comment type="caution">
    <text evidence="2">The sequence shown here is derived from an EMBL/GenBank/DDBJ whole genome shotgun (WGS) entry which is preliminary data.</text>
</comment>
<sequence length="214" mass="23185">MSDGFTTATGGTIPQIANSTTERVRAAASPRHAGAGPGHASPVLQLFCQVGAAMDPAAGHTHNCPPIREPDLQGPGTSRNPPHFLLPQQGSSRIPSVLRSHRWFSCQERHSLRPSQSADSMPGAPPLFTSTDAVRLIPVGRQAARRSYWYRRSVPCSVRHFASWATLQLKDVSATSSHRGENRSWCPMTPLLSFPSVPPIACISLCARRFTQDT</sequence>
<proteinExistence type="predicted"/>
<evidence type="ECO:0000256" key="1">
    <source>
        <dbReference type="SAM" id="MobiDB-lite"/>
    </source>
</evidence>
<feature type="region of interest" description="Disordered" evidence="1">
    <location>
        <begin position="58"/>
        <end position="89"/>
    </location>
</feature>
<dbReference type="Proteomes" id="UP001066276">
    <property type="component" value="Chromosome 4_2"/>
</dbReference>
<protein>
    <submittedName>
        <fullName evidence="2">Uncharacterized protein</fullName>
    </submittedName>
</protein>
<feature type="compositionally biased region" description="Polar residues" evidence="1">
    <location>
        <begin position="1"/>
        <end position="21"/>
    </location>
</feature>
<organism evidence="2 3">
    <name type="scientific">Pleurodeles waltl</name>
    <name type="common">Iberian ribbed newt</name>
    <dbReference type="NCBI Taxonomy" id="8319"/>
    <lineage>
        <taxon>Eukaryota</taxon>
        <taxon>Metazoa</taxon>
        <taxon>Chordata</taxon>
        <taxon>Craniata</taxon>
        <taxon>Vertebrata</taxon>
        <taxon>Euteleostomi</taxon>
        <taxon>Amphibia</taxon>
        <taxon>Batrachia</taxon>
        <taxon>Caudata</taxon>
        <taxon>Salamandroidea</taxon>
        <taxon>Salamandridae</taxon>
        <taxon>Pleurodelinae</taxon>
        <taxon>Pleurodeles</taxon>
    </lineage>
</organism>
<dbReference type="EMBL" id="JANPWB010000008">
    <property type="protein sequence ID" value="KAJ1164017.1"/>
    <property type="molecule type" value="Genomic_DNA"/>
</dbReference>
<evidence type="ECO:0000313" key="2">
    <source>
        <dbReference type="EMBL" id="KAJ1164017.1"/>
    </source>
</evidence>